<protein>
    <submittedName>
        <fullName evidence="1">Uncharacterized protein</fullName>
    </submittedName>
</protein>
<dbReference type="EMBL" id="BK032750">
    <property type="protein sequence ID" value="DAF58361.1"/>
    <property type="molecule type" value="Genomic_DNA"/>
</dbReference>
<evidence type="ECO:0000313" key="1">
    <source>
        <dbReference type="EMBL" id="DAF58361.1"/>
    </source>
</evidence>
<accession>A0A8S5T544</accession>
<sequence>MIKLTVDDEHVHQEVHGTAIDIAIDAVRAIAAIYRGLEGRDAFGAAVFRGSVTALIGSSSPVWDTSRVSKCVSVDMVPGADEVIKRVLEGGRQRDGD</sequence>
<proteinExistence type="predicted"/>
<organism evidence="1">
    <name type="scientific">Myoviridae sp. ct6eX13</name>
    <dbReference type="NCBI Taxonomy" id="2827660"/>
    <lineage>
        <taxon>Viruses</taxon>
        <taxon>Duplodnaviria</taxon>
        <taxon>Heunggongvirae</taxon>
        <taxon>Uroviricota</taxon>
        <taxon>Caudoviricetes</taxon>
    </lineage>
</organism>
<name>A0A8S5T544_9CAUD</name>
<reference evidence="1" key="1">
    <citation type="journal article" date="2021" name="Proc. Natl. Acad. Sci. U.S.A.">
        <title>A Catalog of Tens of Thousands of Viruses from Human Metagenomes Reveals Hidden Associations with Chronic Diseases.</title>
        <authorList>
            <person name="Tisza M.J."/>
            <person name="Buck C.B."/>
        </authorList>
    </citation>
    <scope>NUCLEOTIDE SEQUENCE</scope>
    <source>
        <strain evidence="1">Ct6eX13</strain>
    </source>
</reference>